<keyword evidence="2" id="KW-0238">DNA-binding</keyword>
<dbReference type="REBASE" id="457927">
    <property type="entry name" value="S.Bca902ORF10420P"/>
</dbReference>
<keyword evidence="3" id="KW-0378">Hydrolase</keyword>
<dbReference type="InterPro" id="IPR051212">
    <property type="entry name" value="Type-I_RE_S_subunit"/>
</dbReference>
<dbReference type="Gene3D" id="3.90.220.20">
    <property type="entry name" value="DNA methylase specificity domains"/>
    <property type="match status" value="2"/>
</dbReference>
<reference evidence="3 4" key="1">
    <citation type="submission" date="2020-12" db="EMBL/GenBank/DDBJ databases">
        <title>FDA dAtabase for Regulatory Grade micrObial Sequences (FDA-ARGOS): Supporting development and validation of Infectious Disease Dx tests.</title>
        <authorList>
            <person name="Sproer C."/>
            <person name="Gronow S."/>
            <person name="Severitt S."/>
            <person name="Schroder I."/>
            <person name="Tallon L."/>
            <person name="Sadzewicz L."/>
            <person name="Zhao X."/>
            <person name="Boylan J."/>
            <person name="Ott S."/>
            <person name="Bowen H."/>
            <person name="Vavikolanu K."/>
            <person name="Mehta A."/>
            <person name="Aluvathingal J."/>
            <person name="Nadendla S."/>
            <person name="Lowell S."/>
            <person name="Myers T."/>
            <person name="Yan Y."/>
            <person name="Sichtig H."/>
        </authorList>
    </citation>
    <scope>NUCLEOTIDE SEQUENCE [LARGE SCALE GENOMIC DNA]</scope>
    <source>
        <strain evidence="3 4">FDAARGOS_902</strain>
    </source>
</reference>
<sequence length="406" mass="45094">MMLKFRGEPLPAWFGTPSADAELEILPVGYLFEKFREIPGAGDADAYQRLSLTMNGVLPRSRGANDGLQPESFDSYQLLKPGQLVFKLIDLQNVSTSRVGLSDDEGLVSPAYIVVQPSEKVLPRYAYWYFMDLYFRRVFNNLGEDGVRASLGWEGLKELPFPLLPFEKQHQIVRFLDVETVKIDHLITKQRELLGLLHLRNEARWHAAFTGFTSVKTRPLKRLLVKMDRPVVAGAGVVTAFRDGEVTLRSNRREEGFTFSETEAGYQGIAAGDLVFHGLDGFAGAVGVSDSDGQSTPVYHVCRLRDEDDDLRFIAYSLRYLGHSGFLSTQAPSVRQRAVDFRNWQTFGQVPLSLPAGREQQGIVAELDASAAALADAKVTIERAIGLLQERRSALITAAVTGQIEA</sequence>
<evidence type="ECO:0000256" key="1">
    <source>
        <dbReference type="ARBA" id="ARBA00022747"/>
    </source>
</evidence>
<keyword evidence="3" id="KW-0540">Nuclease</keyword>
<dbReference type="KEGG" id="bcau:I6G59_10425"/>
<evidence type="ECO:0000313" key="3">
    <source>
        <dbReference type="EMBL" id="QPS32440.1"/>
    </source>
</evidence>
<dbReference type="SUPFAM" id="SSF116734">
    <property type="entry name" value="DNA methylase specificity domain"/>
    <property type="match status" value="2"/>
</dbReference>
<dbReference type="GO" id="GO:0009307">
    <property type="term" value="P:DNA restriction-modification system"/>
    <property type="evidence" value="ECO:0007669"/>
    <property type="project" value="UniProtKB-KW"/>
</dbReference>
<evidence type="ECO:0000313" key="4">
    <source>
        <dbReference type="Proteomes" id="UP000594979"/>
    </source>
</evidence>
<evidence type="ECO:0000256" key="2">
    <source>
        <dbReference type="ARBA" id="ARBA00023125"/>
    </source>
</evidence>
<keyword evidence="3" id="KW-0255">Endonuclease</keyword>
<dbReference type="Proteomes" id="UP000594979">
    <property type="component" value="Chromosome"/>
</dbReference>
<dbReference type="InterPro" id="IPR044946">
    <property type="entry name" value="Restrct_endonuc_typeI_TRD_sf"/>
</dbReference>
<name>A0A7T2WM27_9MICO</name>
<protein>
    <submittedName>
        <fullName evidence="3">Restriction endonuclease subunit S</fullName>
    </submittedName>
</protein>
<dbReference type="PANTHER" id="PTHR43140">
    <property type="entry name" value="TYPE-1 RESTRICTION ENZYME ECOKI SPECIFICITY PROTEIN"/>
    <property type="match status" value="1"/>
</dbReference>
<dbReference type="AlphaFoldDB" id="A0A7T2WM27"/>
<proteinExistence type="predicted"/>
<dbReference type="GO" id="GO:0004519">
    <property type="term" value="F:endonuclease activity"/>
    <property type="evidence" value="ECO:0007669"/>
    <property type="project" value="UniProtKB-KW"/>
</dbReference>
<keyword evidence="1" id="KW-0680">Restriction system</keyword>
<dbReference type="EMBL" id="CP065682">
    <property type="protein sequence ID" value="QPS32440.1"/>
    <property type="molecule type" value="Genomic_DNA"/>
</dbReference>
<dbReference type="PANTHER" id="PTHR43140:SF1">
    <property type="entry name" value="TYPE I RESTRICTION ENZYME ECOKI SPECIFICITY SUBUNIT"/>
    <property type="match status" value="1"/>
</dbReference>
<dbReference type="GO" id="GO:0003677">
    <property type="term" value="F:DNA binding"/>
    <property type="evidence" value="ECO:0007669"/>
    <property type="project" value="UniProtKB-KW"/>
</dbReference>
<accession>A0A7T2WM27</accession>
<organism evidence="3 4">
    <name type="scientific">Brevibacterium casei</name>
    <dbReference type="NCBI Taxonomy" id="33889"/>
    <lineage>
        <taxon>Bacteria</taxon>
        <taxon>Bacillati</taxon>
        <taxon>Actinomycetota</taxon>
        <taxon>Actinomycetes</taxon>
        <taxon>Micrococcales</taxon>
        <taxon>Brevibacteriaceae</taxon>
        <taxon>Brevibacterium</taxon>
    </lineage>
</organism>
<gene>
    <name evidence="3" type="ORF">I6G59_10425</name>
</gene>
<dbReference type="RefSeq" id="WP_197931738.1">
    <property type="nucleotide sequence ID" value="NZ_CP065682.1"/>
</dbReference>